<evidence type="ECO:0000313" key="3">
    <source>
        <dbReference type="Proteomes" id="UP000770661"/>
    </source>
</evidence>
<protein>
    <submittedName>
        <fullName evidence="2">Uncharacterized protein</fullName>
    </submittedName>
</protein>
<dbReference type="AlphaFoldDB" id="A0A8J5CZ13"/>
<proteinExistence type="predicted"/>
<reference evidence="2" key="1">
    <citation type="submission" date="2020-07" db="EMBL/GenBank/DDBJ databases">
        <title>The High-quality genome of the commercially important snow crab, Chionoecetes opilio.</title>
        <authorList>
            <person name="Jeong J.-H."/>
            <person name="Ryu S."/>
        </authorList>
    </citation>
    <scope>NUCLEOTIDE SEQUENCE</scope>
    <source>
        <strain evidence="2">MADBK_172401_WGS</strain>
        <tissue evidence="2">Digestive gland</tissue>
    </source>
</reference>
<feature type="compositionally biased region" description="Basic and acidic residues" evidence="1">
    <location>
        <begin position="129"/>
        <end position="148"/>
    </location>
</feature>
<gene>
    <name evidence="2" type="ORF">GWK47_036381</name>
</gene>
<name>A0A8J5CZ13_CHIOP</name>
<evidence type="ECO:0000313" key="2">
    <source>
        <dbReference type="EMBL" id="KAG0726514.1"/>
    </source>
</evidence>
<sequence>MDLTTKENLDRLRSSIWDWRRPNARPRRKVGQLQGESMAQRWSRALEDMGSRGSGRSGCPFDTTASNTAAEKRGQCPHRQKMGKTCCNFAGRHQILELVVHAGVRPCLGCSSSPEHLPLQTLPKPHGRASTERTRHTGTHVEESGECSRGRQDEALRWTLQVLQVKSVRPLRR</sequence>
<dbReference type="EMBL" id="JACEEZ010004302">
    <property type="protein sequence ID" value="KAG0726514.1"/>
    <property type="molecule type" value="Genomic_DNA"/>
</dbReference>
<evidence type="ECO:0000256" key="1">
    <source>
        <dbReference type="SAM" id="MobiDB-lite"/>
    </source>
</evidence>
<dbReference type="Proteomes" id="UP000770661">
    <property type="component" value="Unassembled WGS sequence"/>
</dbReference>
<organism evidence="2 3">
    <name type="scientific">Chionoecetes opilio</name>
    <name type="common">Atlantic snow crab</name>
    <name type="synonym">Cancer opilio</name>
    <dbReference type="NCBI Taxonomy" id="41210"/>
    <lineage>
        <taxon>Eukaryota</taxon>
        <taxon>Metazoa</taxon>
        <taxon>Ecdysozoa</taxon>
        <taxon>Arthropoda</taxon>
        <taxon>Crustacea</taxon>
        <taxon>Multicrustacea</taxon>
        <taxon>Malacostraca</taxon>
        <taxon>Eumalacostraca</taxon>
        <taxon>Eucarida</taxon>
        <taxon>Decapoda</taxon>
        <taxon>Pleocyemata</taxon>
        <taxon>Brachyura</taxon>
        <taxon>Eubrachyura</taxon>
        <taxon>Majoidea</taxon>
        <taxon>Majidae</taxon>
        <taxon>Chionoecetes</taxon>
    </lineage>
</organism>
<feature type="region of interest" description="Disordered" evidence="1">
    <location>
        <begin position="119"/>
        <end position="148"/>
    </location>
</feature>
<keyword evidence="3" id="KW-1185">Reference proteome</keyword>
<accession>A0A8J5CZ13</accession>
<comment type="caution">
    <text evidence="2">The sequence shown here is derived from an EMBL/GenBank/DDBJ whole genome shotgun (WGS) entry which is preliminary data.</text>
</comment>